<dbReference type="InterPro" id="IPR003018">
    <property type="entry name" value="GAF"/>
</dbReference>
<dbReference type="PANTHER" id="PTHR46663">
    <property type="entry name" value="DIGUANYLATE CYCLASE DGCT-RELATED"/>
    <property type="match status" value="1"/>
</dbReference>
<evidence type="ECO:0000313" key="2">
    <source>
        <dbReference type="EMBL" id="TRZ39308.1"/>
    </source>
</evidence>
<organism evidence="2">
    <name type="scientific">Niallia circulans</name>
    <name type="common">Bacillus circulans</name>
    <dbReference type="NCBI Taxonomy" id="1397"/>
    <lineage>
        <taxon>Bacteria</taxon>
        <taxon>Bacillati</taxon>
        <taxon>Bacillota</taxon>
        <taxon>Bacilli</taxon>
        <taxon>Bacillales</taxon>
        <taxon>Bacillaceae</taxon>
        <taxon>Niallia</taxon>
    </lineage>
</organism>
<dbReference type="SMART" id="SM00267">
    <property type="entry name" value="GGDEF"/>
    <property type="match status" value="1"/>
</dbReference>
<dbReference type="Gene3D" id="3.30.450.40">
    <property type="match status" value="1"/>
</dbReference>
<comment type="caution">
    <text evidence="2">The sequence shown here is derived from an EMBL/GenBank/DDBJ whole genome shotgun (WGS) entry which is preliminary data.</text>
</comment>
<dbReference type="EMBL" id="RIBP01000003">
    <property type="protein sequence ID" value="TRZ39308.1"/>
    <property type="molecule type" value="Genomic_DNA"/>
</dbReference>
<feature type="domain" description="GGDEF" evidence="1">
    <location>
        <begin position="183"/>
        <end position="316"/>
    </location>
</feature>
<dbReference type="Pfam" id="PF00990">
    <property type="entry name" value="GGDEF"/>
    <property type="match status" value="1"/>
</dbReference>
<gene>
    <name evidence="2" type="ORF">CEQ21_08045</name>
</gene>
<dbReference type="Proteomes" id="UP000319837">
    <property type="component" value="Plasmid unnamed2"/>
</dbReference>
<dbReference type="InterPro" id="IPR000160">
    <property type="entry name" value="GGDEF_dom"/>
</dbReference>
<dbReference type="SUPFAM" id="SSF55073">
    <property type="entry name" value="Nucleotide cyclase"/>
    <property type="match status" value="1"/>
</dbReference>
<dbReference type="Pfam" id="PF01590">
    <property type="entry name" value="GAF"/>
    <property type="match status" value="1"/>
</dbReference>
<dbReference type="RefSeq" id="WP_185762791.1">
    <property type="nucleotide sequence ID" value="NZ_CM017506.1"/>
</dbReference>
<dbReference type="InterPro" id="IPR043128">
    <property type="entry name" value="Rev_trsase/Diguanyl_cyclase"/>
</dbReference>
<dbReference type="InterPro" id="IPR052163">
    <property type="entry name" value="DGC-Regulatory_Protein"/>
</dbReference>
<evidence type="ECO:0000259" key="1">
    <source>
        <dbReference type="PROSITE" id="PS50887"/>
    </source>
</evidence>
<name>A0A553SQP3_NIACI</name>
<accession>A0A553SQP3</accession>
<proteinExistence type="predicted"/>
<reference evidence="2" key="1">
    <citation type="submission" date="2018-10" db="EMBL/GenBank/DDBJ databases">
        <title>FDA dAtabase for Regulatory Grade micrObial Sequences (FDA-ARGOS): Supporting development and validation of Infectious Disease Dx tests.</title>
        <authorList>
            <person name="Minogue T."/>
            <person name="Wolcott M."/>
            <person name="Wasieloski L."/>
            <person name="Aguilar W."/>
            <person name="Moore D."/>
            <person name="Tallon L.J."/>
            <person name="Sadzewicz L."/>
            <person name="Sengamalay N."/>
            <person name="Ott S."/>
            <person name="Godinez A."/>
            <person name="Nagaraj S."/>
            <person name="Vavikolanu K."/>
            <person name="Vyas G."/>
            <person name="Nadendla S."/>
            <person name="Aluvathingal J."/>
            <person name="Sichtig H."/>
        </authorList>
    </citation>
    <scope>NUCLEOTIDE SEQUENCE</scope>
    <source>
        <strain evidence="2">FDAARGOS_343</strain>
        <plasmid evidence="2">unnamed2</plasmid>
    </source>
</reference>
<dbReference type="Gene3D" id="3.30.70.270">
    <property type="match status" value="1"/>
</dbReference>
<dbReference type="PANTHER" id="PTHR46663:SF3">
    <property type="entry name" value="SLL0267 PROTEIN"/>
    <property type="match status" value="1"/>
</dbReference>
<dbReference type="NCBIfam" id="TIGR00254">
    <property type="entry name" value="GGDEF"/>
    <property type="match status" value="1"/>
</dbReference>
<sequence>MKKGLNEYQFYENFDELAIDILTLAKNIIPEGYFFLSAFTNKEQHILKVAKNKENIHINEGARIPLHSAVCTRINFSKGNALVYTDISKEDSLVELKRTYQATNVNAYLGVPVILRNGEVFGTLCAVQEKATTFHADSIKLIEKLATMFSYYLELESMACRDHLTGCYNRYSLERFFQQHTREEGIILFLDLDGFKQINDKLGHETGDFVLKEVSLRIEEVIRKSTLSGAVFRLGGDEFVVNLIGLIDKGMIDDIATTLILSLSTWDFHTNDFYLSTSIGIVSYTKEEQSLSALLKKADNALYRAKSSGKNTYQYF</sequence>
<dbReference type="SUPFAM" id="SSF55781">
    <property type="entry name" value="GAF domain-like"/>
    <property type="match status" value="1"/>
</dbReference>
<dbReference type="InterPro" id="IPR029787">
    <property type="entry name" value="Nucleotide_cyclase"/>
</dbReference>
<keyword evidence="2" id="KW-0614">Plasmid</keyword>
<dbReference type="CDD" id="cd01949">
    <property type="entry name" value="GGDEF"/>
    <property type="match status" value="1"/>
</dbReference>
<geneLocation type="plasmid" evidence="2">
    <name>unnamed2</name>
</geneLocation>
<dbReference type="PROSITE" id="PS50887">
    <property type="entry name" value="GGDEF"/>
    <property type="match status" value="1"/>
</dbReference>
<dbReference type="InterPro" id="IPR029016">
    <property type="entry name" value="GAF-like_dom_sf"/>
</dbReference>
<dbReference type="AlphaFoldDB" id="A0A553SQP3"/>
<protein>
    <submittedName>
        <fullName evidence="2">Sensor domain-containing diguanylate cyclase</fullName>
    </submittedName>
</protein>